<gene>
    <name evidence="1" type="ORF">MNOR_LOCUS25667</name>
</gene>
<dbReference type="EMBL" id="CAXKWB010024770">
    <property type="protein sequence ID" value="CAL4126687.1"/>
    <property type="molecule type" value="Genomic_DNA"/>
</dbReference>
<name>A0AAV2RIQ2_MEGNR</name>
<proteinExistence type="predicted"/>
<accession>A0AAV2RIQ2</accession>
<keyword evidence="2" id="KW-1185">Reference proteome</keyword>
<evidence type="ECO:0000313" key="1">
    <source>
        <dbReference type="EMBL" id="CAL4126687.1"/>
    </source>
</evidence>
<feature type="non-terminal residue" evidence="1">
    <location>
        <position position="1"/>
    </location>
</feature>
<evidence type="ECO:0000313" key="2">
    <source>
        <dbReference type="Proteomes" id="UP001497623"/>
    </source>
</evidence>
<protein>
    <submittedName>
        <fullName evidence="1">Uncharacterized protein</fullName>
    </submittedName>
</protein>
<feature type="non-terminal residue" evidence="1">
    <location>
        <position position="186"/>
    </location>
</feature>
<comment type="caution">
    <text evidence="1">The sequence shown here is derived from an EMBL/GenBank/DDBJ whole genome shotgun (WGS) entry which is preliminary data.</text>
</comment>
<sequence length="186" mass="20827">QAFLSGGSSSCHQSTPFELYQMPPALVCPKPSCVRSDIKSYITCATREYEGEMIELSFFYYGKDITWHINNKTFSHPSGVSAVSLTTALTDLKSWLSNHEITKPLLIVGHTDFQCLLKSMEIVNKSIDFKPYIEGFTDTQKNIFKVKGKEKAPLKDVAINKLGMFNTEKENDTRACAATLTLIIET</sequence>
<reference evidence="1 2" key="1">
    <citation type="submission" date="2024-05" db="EMBL/GenBank/DDBJ databases">
        <authorList>
            <person name="Wallberg A."/>
        </authorList>
    </citation>
    <scope>NUCLEOTIDE SEQUENCE [LARGE SCALE GENOMIC DNA]</scope>
</reference>
<dbReference type="Proteomes" id="UP001497623">
    <property type="component" value="Unassembled WGS sequence"/>
</dbReference>
<organism evidence="1 2">
    <name type="scientific">Meganyctiphanes norvegica</name>
    <name type="common">Northern krill</name>
    <name type="synonym">Thysanopoda norvegica</name>
    <dbReference type="NCBI Taxonomy" id="48144"/>
    <lineage>
        <taxon>Eukaryota</taxon>
        <taxon>Metazoa</taxon>
        <taxon>Ecdysozoa</taxon>
        <taxon>Arthropoda</taxon>
        <taxon>Crustacea</taxon>
        <taxon>Multicrustacea</taxon>
        <taxon>Malacostraca</taxon>
        <taxon>Eumalacostraca</taxon>
        <taxon>Eucarida</taxon>
        <taxon>Euphausiacea</taxon>
        <taxon>Euphausiidae</taxon>
        <taxon>Meganyctiphanes</taxon>
    </lineage>
</organism>
<dbReference type="AlphaFoldDB" id="A0AAV2RIQ2"/>